<dbReference type="OrthoDB" id="38453at2759"/>
<keyword evidence="5" id="KW-1185">Reference proteome</keyword>
<dbReference type="InterPro" id="IPR032675">
    <property type="entry name" value="LRR_dom_sf"/>
</dbReference>
<dbReference type="Pfam" id="PF00560">
    <property type="entry name" value="LRR_1"/>
    <property type="match status" value="1"/>
</dbReference>
<evidence type="ECO:0000256" key="3">
    <source>
        <dbReference type="SAM" id="Phobius"/>
    </source>
</evidence>
<keyword evidence="3" id="KW-0472">Membrane</keyword>
<dbReference type="EMBL" id="CAICTM010002585">
    <property type="protein sequence ID" value="CAB9529684.1"/>
    <property type="molecule type" value="Genomic_DNA"/>
</dbReference>
<keyword evidence="1" id="KW-0677">Repeat</keyword>
<accession>A0A9N8F1G3</accession>
<keyword evidence="4" id="KW-0675">Receptor</keyword>
<feature type="region of interest" description="Disordered" evidence="2">
    <location>
        <begin position="180"/>
        <end position="233"/>
    </location>
</feature>
<dbReference type="InterPro" id="IPR052592">
    <property type="entry name" value="LRR-RLK"/>
</dbReference>
<evidence type="ECO:0000256" key="1">
    <source>
        <dbReference type="ARBA" id="ARBA00022737"/>
    </source>
</evidence>
<protein>
    <submittedName>
        <fullName evidence="4">LRR receptor-like serine threonine-protein kinase</fullName>
    </submittedName>
</protein>
<dbReference type="AlphaFoldDB" id="A0A9N8F1G3"/>
<organism evidence="4 5">
    <name type="scientific">Seminavis robusta</name>
    <dbReference type="NCBI Taxonomy" id="568900"/>
    <lineage>
        <taxon>Eukaryota</taxon>
        <taxon>Sar</taxon>
        <taxon>Stramenopiles</taxon>
        <taxon>Ochrophyta</taxon>
        <taxon>Bacillariophyta</taxon>
        <taxon>Bacillariophyceae</taxon>
        <taxon>Bacillariophycidae</taxon>
        <taxon>Naviculales</taxon>
        <taxon>Naviculaceae</taxon>
        <taxon>Seminavis</taxon>
    </lineage>
</organism>
<feature type="transmembrane region" description="Helical" evidence="3">
    <location>
        <begin position="288"/>
        <end position="307"/>
    </location>
</feature>
<dbReference type="Gene3D" id="3.80.10.10">
    <property type="entry name" value="Ribonuclease Inhibitor"/>
    <property type="match status" value="2"/>
</dbReference>
<dbReference type="PANTHER" id="PTHR48054">
    <property type="entry name" value="RECEPTOR KINASE-LIKE PROTEIN XA21"/>
    <property type="match status" value="1"/>
</dbReference>
<keyword evidence="3" id="KW-0812">Transmembrane</keyword>
<feature type="compositionally biased region" description="Basic and acidic residues" evidence="2">
    <location>
        <begin position="180"/>
        <end position="195"/>
    </location>
</feature>
<dbReference type="SUPFAM" id="SSF52058">
    <property type="entry name" value="L domain-like"/>
    <property type="match status" value="1"/>
</dbReference>
<feature type="region of interest" description="Disordered" evidence="2">
    <location>
        <begin position="1"/>
        <end position="59"/>
    </location>
</feature>
<dbReference type="FunFam" id="3.80.10.10:FF:000383">
    <property type="entry name" value="Leucine-rich repeat receptor protein kinase EMS1"/>
    <property type="match status" value="1"/>
</dbReference>
<dbReference type="Proteomes" id="UP001153069">
    <property type="component" value="Unassembled WGS sequence"/>
</dbReference>
<evidence type="ECO:0000313" key="5">
    <source>
        <dbReference type="Proteomes" id="UP001153069"/>
    </source>
</evidence>
<keyword evidence="3" id="KW-1133">Transmembrane helix</keyword>
<proteinExistence type="predicted"/>
<feature type="compositionally biased region" description="Polar residues" evidence="2">
    <location>
        <begin position="196"/>
        <end position="220"/>
    </location>
</feature>
<dbReference type="GO" id="GO:0016301">
    <property type="term" value="F:kinase activity"/>
    <property type="evidence" value="ECO:0007669"/>
    <property type="project" value="UniProtKB-KW"/>
</dbReference>
<reference evidence="4" key="1">
    <citation type="submission" date="2020-06" db="EMBL/GenBank/DDBJ databases">
        <authorList>
            <consortium name="Plant Systems Biology data submission"/>
        </authorList>
    </citation>
    <scope>NUCLEOTIDE SEQUENCE</scope>
    <source>
        <strain evidence="4">D6</strain>
    </source>
</reference>
<evidence type="ECO:0000313" key="4">
    <source>
        <dbReference type="EMBL" id="CAB9529684.1"/>
    </source>
</evidence>
<feature type="region of interest" description="Disordered" evidence="2">
    <location>
        <begin position="115"/>
        <end position="144"/>
    </location>
</feature>
<evidence type="ECO:0000256" key="2">
    <source>
        <dbReference type="SAM" id="MobiDB-lite"/>
    </source>
</evidence>
<keyword evidence="4" id="KW-0418">Kinase</keyword>
<sequence>MSLEDTNSEAGKLRSLRDRRAKSASSVMDDNHTRIPQDAAAQKLAQQEQACKSKQTDGQSEITVINTSQHTNASGEILSMDEIAKLAEVRQSLQSTGPAFDDKTIVGDNSTPLTASCNSQKQQMPLPDGAPKPGAYSGAPGKKMERNSTAHFSLLGIVATTGPMEDTSDNESLVSILEEDKPSQSAHDYCEERQSDNQLSEGSNRVSFLTNTSTCSSNSQPLPPAQNDHTENPMRNSVTRTQSGLAVAELVEEDGTSRDLPMAAEFDMVDSLRRKEESMKQLKRKMQLAVILVAVAVAVVVLIAVVVTRKETRRQDARPSMGTPSTMYMRPSDVEAMEDSLLQILPEETVETIKRQPQSPQSKAFQWLVDDIGNQTSLYHDRIMQRFALVTLYYATNGESWTDRRHWLNHSIHECDWYNSYDFGMKKAVSVSLPGYLEEMFPPTDLPPTMCHDNGMYKNLWLNQNNLVGTIPDELFWLITLETLSLGLNSLYGTIPSSVGRLAMLQGLAIMLMENGGAIPREISLLSNLRALVLSDNNHSGPIPKELWQMSNLQSLILSNMPDLQGTIPAQIGNFAKLRWFVIDDCGLTGAIPTELGQLQHLEWISLNGNMLTGAVPSQLGMLPSILLMLINQNSLAGTLPSELGLLTSLTLLQAGETSISGSIPSEYGLMISITVGFNVGKNRLTGTIPSELSNLVSAKSFSLEENSLNGPIPSEFGKLSSVERLLFANNSLSGTVPWEVSVLQGQSLHTLTIEGNPLLTGVIPEGLCNINVTCVPSSLLPCSGPHGLSFDCSRDLCGCGCSCGRN</sequence>
<name>A0A9N8F1G3_9STRA</name>
<dbReference type="PANTHER" id="PTHR48054:SF82">
    <property type="entry name" value="LRR RECEPTOR-LIKE SERINE_THREONINE-PROTEIN KINASE FLS2"/>
    <property type="match status" value="1"/>
</dbReference>
<feature type="compositionally biased region" description="Low complexity" evidence="2">
    <location>
        <begin position="37"/>
        <end position="50"/>
    </location>
</feature>
<keyword evidence="4" id="KW-0808">Transferase</keyword>
<dbReference type="InterPro" id="IPR001611">
    <property type="entry name" value="Leu-rich_rpt"/>
</dbReference>
<gene>
    <name evidence="4" type="ORF">SEMRO_2587_G331930.1</name>
</gene>
<comment type="caution">
    <text evidence="4">The sequence shown here is derived from an EMBL/GenBank/DDBJ whole genome shotgun (WGS) entry which is preliminary data.</text>
</comment>